<evidence type="ECO:0000256" key="1">
    <source>
        <dbReference type="ARBA" id="ARBA00016067"/>
    </source>
</evidence>
<dbReference type="Proteomes" id="UP000092600">
    <property type="component" value="Unassembled WGS sequence"/>
</dbReference>
<dbReference type="GO" id="GO:0005680">
    <property type="term" value="C:anaphase-promoting complex"/>
    <property type="evidence" value="ECO:0007669"/>
    <property type="project" value="InterPro"/>
</dbReference>
<keyword evidence="4" id="KW-0833">Ubl conjugation pathway</keyword>
<organism evidence="9 10">
    <name type="scientific">Ananas comosus</name>
    <name type="common">Pineapple</name>
    <name type="synonym">Ananas ananas</name>
    <dbReference type="NCBI Taxonomy" id="4615"/>
    <lineage>
        <taxon>Eukaryota</taxon>
        <taxon>Viridiplantae</taxon>
        <taxon>Streptophyta</taxon>
        <taxon>Embryophyta</taxon>
        <taxon>Tracheophyta</taxon>
        <taxon>Spermatophyta</taxon>
        <taxon>Magnoliopsida</taxon>
        <taxon>Liliopsida</taxon>
        <taxon>Poales</taxon>
        <taxon>Bromeliaceae</taxon>
        <taxon>Bromelioideae</taxon>
        <taxon>Ananas</taxon>
    </lineage>
</organism>
<evidence type="ECO:0000256" key="3">
    <source>
        <dbReference type="ARBA" id="ARBA00022776"/>
    </source>
</evidence>
<dbReference type="EMBL" id="LSRQ01008301">
    <property type="protein sequence ID" value="OAY63889.1"/>
    <property type="molecule type" value="Genomic_DNA"/>
</dbReference>
<feature type="domain" description="Anaphase-promoting complex subunit 4 long" evidence="8">
    <location>
        <begin position="256"/>
        <end position="455"/>
    </location>
</feature>
<evidence type="ECO:0000259" key="8">
    <source>
        <dbReference type="Pfam" id="PF12896"/>
    </source>
</evidence>
<dbReference type="PANTHER" id="PTHR13260">
    <property type="entry name" value="ANAPHASE PROMOTING COMPLEX SUBUNIT 4 APC4"/>
    <property type="match status" value="1"/>
</dbReference>
<dbReference type="InterPro" id="IPR024789">
    <property type="entry name" value="APC4"/>
</dbReference>
<evidence type="ECO:0000259" key="7">
    <source>
        <dbReference type="Pfam" id="PF12894"/>
    </source>
</evidence>
<comment type="caution">
    <text evidence="9">The sequence shown here is derived from an EMBL/GenBank/DDBJ whole genome shotgun (WGS) entry which is preliminary data.</text>
</comment>
<evidence type="ECO:0000256" key="6">
    <source>
        <dbReference type="SAM" id="Phobius"/>
    </source>
</evidence>
<accession>A0A199UGM0</accession>
<evidence type="ECO:0000256" key="4">
    <source>
        <dbReference type="ARBA" id="ARBA00022786"/>
    </source>
</evidence>
<keyword evidence="5" id="KW-0131">Cell cycle</keyword>
<keyword evidence="6" id="KW-1133">Transmembrane helix</keyword>
<keyword evidence="3" id="KW-0498">Mitosis</keyword>
<dbReference type="InterPro" id="IPR024790">
    <property type="entry name" value="APC4_long_dom"/>
</dbReference>
<keyword evidence="2" id="KW-0132">Cell division</keyword>
<evidence type="ECO:0000256" key="5">
    <source>
        <dbReference type="ARBA" id="ARBA00023306"/>
    </source>
</evidence>
<dbReference type="GO" id="GO:0034399">
    <property type="term" value="C:nuclear periphery"/>
    <property type="evidence" value="ECO:0007669"/>
    <property type="project" value="TreeGrafter"/>
</dbReference>
<dbReference type="SUPFAM" id="SSF50978">
    <property type="entry name" value="WD40 repeat-like"/>
    <property type="match status" value="1"/>
</dbReference>
<dbReference type="Gene3D" id="2.130.10.10">
    <property type="entry name" value="YVTN repeat-like/Quinoprotein amine dehydrogenase"/>
    <property type="match status" value="1"/>
</dbReference>
<dbReference type="STRING" id="4615.A0A199UGM0"/>
<dbReference type="InterPro" id="IPR015943">
    <property type="entry name" value="WD40/YVTN_repeat-like_dom_sf"/>
</dbReference>
<name>A0A199UGM0_ANACO</name>
<feature type="transmembrane region" description="Helical" evidence="6">
    <location>
        <begin position="559"/>
        <end position="577"/>
    </location>
</feature>
<dbReference type="SMART" id="SM00320">
    <property type="entry name" value="WD40"/>
    <property type="match status" value="2"/>
</dbReference>
<dbReference type="InterPro" id="IPR036322">
    <property type="entry name" value="WD40_repeat_dom_sf"/>
</dbReference>
<dbReference type="Pfam" id="PF12894">
    <property type="entry name" value="ANAPC4_WD40"/>
    <property type="match status" value="1"/>
</dbReference>
<proteinExistence type="predicted"/>
<dbReference type="GO" id="GO:0051301">
    <property type="term" value="P:cell division"/>
    <property type="evidence" value="ECO:0007669"/>
    <property type="project" value="UniProtKB-KW"/>
</dbReference>
<dbReference type="GO" id="GO:0070979">
    <property type="term" value="P:protein K11-linked ubiquitination"/>
    <property type="evidence" value="ECO:0007669"/>
    <property type="project" value="TreeGrafter"/>
</dbReference>
<evidence type="ECO:0000313" key="9">
    <source>
        <dbReference type="EMBL" id="OAY63889.1"/>
    </source>
</evidence>
<dbReference type="InterPro" id="IPR001680">
    <property type="entry name" value="WD40_rpt"/>
</dbReference>
<feature type="non-terminal residue" evidence="9">
    <location>
        <position position="578"/>
    </location>
</feature>
<gene>
    <name evidence="9" type="ORF">ACMD2_19890</name>
</gene>
<dbReference type="AlphaFoldDB" id="A0A199UGM0"/>
<feature type="domain" description="Anaphase-promoting complex subunit 4-like WD40" evidence="7">
    <location>
        <begin position="53"/>
        <end position="107"/>
    </location>
</feature>
<dbReference type="GO" id="GO:0031145">
    <property type="term" value="P:anaphase-promoting complex-dependent catabolic process"/>
    <property type="evidence" value="ECO:0007669"/>
    <property type="project" value="InterPro"/>
</dbReference>
<reference evidence="9 10" key="1">
    <citation type="journal article" date="2016" name="DNA Res.">
        <title>The draft genome of MD-2 pineapple using hybrid error correction of long reads.</title>
        <authorList>
            <person name="Redwan R.M."/>
            <person name="Saidin A."/>
            <person name="Kumar S.V."/>
        </authorList>
    </citation>
    <scope>NUCLEOTIDE SEQUENCE [LARGE SCALE GENOMIC DNA]</scope>
    <source>
        <strain evidence="10">cv. MD2</strain>
        <tissue evidence="9">Leaf</tissue>
    </source>
</reference>
<sequence>MDEHHLQSKKLENNLGSTCNDQKYEARVGQTQFGLSFNRYFASSSLKSSKKLRTRKCITSLCWSPDGKVIALGIEDGSILLHDVENGRLLKSIKSHDAAVVCMNWEEDVLATMPSDDDHILTYEDRTVRFFPPAPRIPRMPGLVSGDTDLMDDSEDAIHDLSGAPCQRFNILCSGDKNGFICFSIFGIFPVGKINIQQLHLCTKFSRKETTYQLLNASINKVSLSKNLCQLVVLSFGELVEFGKSSCCDDLSVGLHCVLLDTSIFQSRKNELHQVAQQASSIEDLIEVVRTSISVMSKQWSDAMNLFHEKFGSLSALIVDHGLDSSPQDEFLSLLFGARTSPALHQFLVSSLGEAGLKRVSRAVDNAGKELRVVLNEHLQPAVEIAGFRIGELRGLSRWRARFQSMGLEEKLIDNVTEKAGMLLIQIERFSRVLAIVLYQNFFNWVLKCIKILLSEPTDQVQPTNSELVVLFIKFLLDNDPIKELFEVNHRIDVDILKEAFLMPFTTISAKILCRDLLPVYSISTSPVSQLPPTSISYYKVIMFFFLKFRSNTSDRKTYYVIYLSFFNYCKIFYFLFF</sequence>
<protein>
    <recommendedName>
        <fullName evidence="1">Anaphase-promoting complex subunit 4</fullName>
    </recommendedName>
</protein>
<dbReference type="Pfam" id="PF12896">
    <property type="entry name" value="ANAPC4"/>
    <property type="match status" value="1"/>
</dbReference>
<evidence type="ECO:0000256" key="2">
    <source>
        <dbReference type="ARBA" id="ARBA00022618"/>
    </source>
</evidence>
<dbReference type="InterPro" id="IPR024977">
    <property type="entry name" value="Apc4-like_WD40_dom"/>
</dbReference>
<evidence type="ECO:0000313" key="10">
    <source>
        <dbReference type="Proteomes" id="UP000092600"/>
    </source>
</evidence>
<keyword evidence="6" id="KW-0472">Membrane</keyword>
<dbReference type="PANTHER" id="PTHR13260:SF0">
    <property type="entry name" value="ANAPHASE-PROMOTING COMPLEX SUBUNIT 4"/>
    <property type="match status" value="1"/>
</dbReference>
<keyword evidence="6" id="KW-0812">Transmembrane</keyword>